<feature type="region of interest" description="Disordered" evidence="1">
    <location>
        <begin position="40"/>
        <end position="107"/>
    </location>
</feature>
<name>A0A4C1TD95_EUMVA</name>
<feature type="compositionally biased region" description="Basic and acidic residues" evidence="1">
    <location>
        <begin position="48"/>
        <end position="63"/>
    </location>
</feature>
<dbReference type="AlphaFoldDB" id="A0A4C1TD95"/>
<proteinExistence type="predicted"/>
<organism evidence="2 3">
    <name type="scientific">Eumeta variegata</name>
    <name type="common">Bagworm moth</name>
    <name type="synonym">Eumeta japonica</name>
    <dbReference type="NCBI Taxonomy" id="151549"/>
    <lineage>
        <taxon>Eukaryota</taxon>
        <taxon>Metazoa</taxon>
        <taxon>Ecdysozoa</taxon>
        <taxon>Arthropoda</taxon>
        <taxon>Hexapoda</taxon>
        <taxon>Insecta</taxon>
        <taxon>Pterygota</taxon>
        <taxon>Neoptera</taxon>
        <taxon>Endopterygota</taxon>
        <taxon>Lepidoptera</taxon>
        <taxon>Glossata</taxon>
        <taxon>Ditrysia</taxon>
        <taxon>Tineoidea</taxon>
        <taxon>Psychidae</taxon>
        <taxon>Oiketicinae</taxon>
        <taxon>Eumeta</taxon>
    </lineage>
</organism>
<accession>A0A4C1TD95</accession>
<dbReference type="Proteomes" id="UP000299102">
    <property type="component" value="Unassembled WGS sequence"/>
</dbReference>
<feature type="compositionally biased region" description="Low complexity" evidence="1">
    <location>
        <begin position="69"/>
        <end position="83"/>
    </location>
</feature>
<comment type="caution">
    <text evidence="2">The sequence shown here is derived from an EMBL/GenBank/DDBJ whole genome shotgun (WGS) entry which is preliminary data.</text>
</comment>
<evidence type="ECO:0000313" key="3">
    <source>
        <dbReference type="Proteomes" id="UP000299102"/>
    </source>
</evidence>
<dbReference type="EMBL" id="BGZK01000047">
    <property type="protein sequence ID" value="GBP11550.1"/>
    <property type="molecule type" value="Genomic_DNA"/>
</dbReference>
<feature type="compositionally biased region" description="Basic residues" evidence="1">
    <location>
        <begin position="84"/>
        <end position="93"/>
    </location>
</feature>
<reference evidence="2 3" key="1">
    <citation type="journal article" date="2019" name="Commun. Biol.">
        <title>The bagworm genome reveals a unique fibroin gene that provides high tensile strength.</title>
        <authorList>
            <person name="Kono N."/>
            <person name="Nakamura H."/>
            <person name="Ohtoshi R."/>
            <person name="Tomita M."/>
            <person name="Numata K."/>
            <person name="Arakawa K."/>
        </authorList>
    </citation>
    <scope>NUCLEOTIDE SEQUENCE [LARGE SCALE GENOMIC DNA]</scope>
</reference>
<protein>
    <submittedName>
        <fullName evidence="2">Uncharacterized protein</fullName>
    </submittedName>
</protein>
<evidence type="ECO:0000313" key="2">
    <source>
        <dbReference type="EMBL" id="GBP11550.1"/>
    </source>
</evidence>
<sequence>MPKHFEMPPQGIRLTMCQILIRNYVTVGTQSDVALAANRSRRVRARGKSAERGESADISDPQKEVLNTSRSPESAVSSWSPRSSSRRRRTRRNSVRDLSSHHGPQNADVVFGRCRRRTSFTEIVSLTSATMFELVEQVTNSGKRWSLS</sequence>
<gene>
    <name evidence="2" type="ORF">EVAR_77700_1</name>
</gene>
<evidence type="ECO:0000256" key="1">
    <source>
        <dbReference type="SAM" id="MobiDB-lite"/>
    </source>
</evidence>
<keyword evidence="3" id="KW-1185">Reference proteome</keyword>